<dbReference type="PANTHER" id="PTHR42717">
    <property type="entry name" value="DIHYDROOROTASE-RELATED"/>
    <property type="match status" value="1"/>
</dbReference>
<dbReference type="OrthoDB" id="9807210at2"/>
<dbReference type="InterPro" id="IPR032466">
    <property type="entry name" value="Metal_Hydrolase"/>
</dbReference>
<sequence>MSHQAKDDLLLTGGHVIDVGGGHVGRYDVAVRAGRIAAIKPALPADGALRVVDVRGKVVTPGLIDLHTHVAARATYWGIDPDPVAWRSGVTTWVDAGSAGAYSLDAFRVALRRLEVRVPVLLNISALGLTGRTGESRDLDNCDVDLAIATVRDNRDLVAGIKVRIDRETVGRNGIEPLRRGITAAEACDVPVMVHIGTSPPAVADVLALLRPGDIVTHCASAIAAGPQLVSPAMHDAYARGVLFDLGHGSGGFAFDVLEAQLESGLTPHTVSSDLHARCLYGPVFDLPTTMAKLLAVGLPLDEVVAAATIRPAQALNLPGGAGTLSPGAPADLAVFTVKEGPVELVDAHRQRRVGKQRLVNDATYVAGRLLPPRLPEPPRPWIPLTTAQRHALDNRAGALRALFSAPLVGPDGLAEQFPRRPEQPPGTDERG</sequence>
<feature type="compositionally biased region" description="Basic and acidic residues" evidence="4">
    <location>
        <begin position="418"/>
        <end position="432"/>
    </location>
</feature>
<dbReference type="InterPro" id="IPR011059">
    <property type="entry name" value="Metal-dep_hydrolase_composite"/>
</dbReference>
<feature type="binding site" description="via carbamate group" evidence="1">
    <location>
        <position position="162"/>
    </location>
    <ligand>
        <name>Zn(2+)</name>
        <dbReference type="ChEBI" id="CHEBI:29105"/>
        <label>2</label>
    </ligand>
</feature>
<dbReference type="Pfam" id="PF01979">
    <property type="entry name" value="Amidohydro_1"/>
    <property type="match status" value="1"/>
</dbReference>
<evidence type="ECO:0000313" key="7">
    <source>
        <dbReference type="Proteomes" id="UP000248749"/>
    </source>
</evidence>
<feature type="region of interest" description="Disordered" evidence="4">
    <location>
        <begin position="411"/>
        <end position="432"/>
    </location>
</feature>
<feature type="domain" description="Amidohydrolase-related" evidence="5">
    <location>
        <begin position="270"/>
        <end position="337"/>
    </location>
</feature>
<organism evidence="6 7">
    <name type="scientific">Micromonospora deserti</name>
    <dbReference type="NCBI Taxonomy" id="2070366"/>
    <lineage>
        <taxon>Bacteria</taxon>
        <taxon>Bacillati</taxon>
        <taxon>Actinomycetota</taxon>
        <taxon>Actinomycetes</taxon>
        <taxon>Micromonosporales</taxon>
        <taxon>Micromonosporaceae</taxon>
        <taxon>Micromonospora</taxon>
    </lineage>
</organism>
<proteinExistence type="predicted"/>
<protein>
    <submittedName>
        <fullName evidence="6">Amidohydrolase/deacetylase family metallohydrolase</fullName>
    </submittedName>
</protein>
<dbReference type="Proteomes" id="UP000248749">
    <property type="component" value="Unassembled WGS sequence"/>
</dbReference>
<keyword evidence="1" id="KW-0862">Zinc</keyword>
<evidence type="ECO:0000256" key="3">
    <source>
        <dbReference type="PIRSR" id="PIRSR039004-3"/>
    </source>
</evidence>
<dbReference type="GO" id="GO:0016810">
    <property type="term" value="F:hydrolase activity, acting on carbon-nitrogen (but not peptide) bonds"/>
    <property type="evidence" value="ECO:0007669"/>
    <property type="project" value="InterPro"/>
</dbReference>
<evidence type="ECO:0000256" key="4">
    <source>
        <dbReference type="SAM" id="MobiDB-lite"/>
    </source>
</evidence>
<evidence type="ECO:0000256" key="2">
    <source>
        <dbReference type="PIRSR" id="PIRSR039004-2"/>
    </source>
</evidence>
<evidence type="ECO:0000256" key="1">
    <source>
        <dbReference type="PIRSR" id="PIRSR039004-1"/>
    </source>
</evidence>
<evidence type="ECO:0000313" key="6">
    <source>
        <dbReference type="EMBL" id="PZG01942.1"/>
    </source>
</evidence>
<dbReference type="PANTHER" id="PTHR42717:SF1">
    <property type="entry name" value="IMIDAZOLONEPROPIONASE AND RELATED AMIDOHYDROLASES"/>
    <property type="match status" value="1"/>
</dbReference>
<feature type="binding site" description="via carbamate group" evidence="1">
    <location>
        <position position="162"/>
    </location>
    <ligand>
        <name>Zn(2+)</name>
        <dbReference type="ChEBI" id="CHEBI:29105"/>
        <label>1</label>
    </ligand>
</feature>
<dbReference type="InterPro" id="IPR020043">
    <property type="entry name" value="Deacetylase_Atu3266-like"/>
</dbReference>
<feature type="binding site" evidence="1">
    <location>
        <position position="69"/>
    </location>
    <ligand>
        <name>Zn(2+)</name>
        <dbReference type="ChEBI" id="CHEBI:29105"/>
        <label>1</label>
    </ligand>
</feature>
<dbReference type="Gene3D" id="3.20.20.140">
    <property type="entry name" value="Metal-dependent hydrolases"/>
    <property type="match status" value="1"/>
</dbReference>
<feature type="binding site" evidence="1">
    <location>
        <position position="195"/>
    </location>
    <ligand>
        <name>Zn(2+)</name>
        <dbReference type="ChEBI" id="CHEBI:29105"/>
        <label>2</label>
    </ligand>
</feature>
<accession>A0A2W2CQY5</accession>
<dbReference type="RefSeq" id="WP_111132953.1">
    <property type="nucleotide sequence ID" value="NZ_POUB01000017.1"/>
</dbReference>
<dbReference type="GO" id="GO:0019213">
    <property type="term" value="F:deacetylase activity"/>
    <property type="evidence" value="ECO:0007669"/>
    <property type="project" value="InterPro"/>
</dbReference>
<comment type="caution">
    <text evidence="6">The sequence shown here is derived from an EMBL/GenBank/DDBJ whole genome shotgun (WGS) entry which is preliminary data.</text>
</comment>
<keyword evidence="7" id="KW-1185">Reference proteome</keyword>
<dbReference type="SUPFAM" id="SSF51556">
    <property type="entry name" value="Metallo-dependent hydrolases"/>
    <property type="match status" value="1"/>
</dbReference>
<feature type="binding site" evidence="1">
    <location>
        <position position="67"/>
    </location>
    <ligand>
        <name>Zn(2+)</name>
        <dbReference type="ChEBI" id="CHEBI:29105"/>
        <label>1</label>
    </ligand>
</feature>
<reference evidence="6 7" key="1">
    <citation type="submission" date="2018-01" db="EMBL/GenBank/DDBJ databases">
        <title>Draft genome sequence of Salinispora sp. 13K206.</title>
        <authorList>
            <person name="Sahin N."/>
            <person name="Saygin H."/>
            <person name="Ay H."/>
        </authorList>
    </citation>
    <scope>NUCLEOTIDE SEQUENCE [LARGE SCALE GENOMIC DNA]</scope>
    <source>
        <strain evidence="6 7">13K206</strain>
    </source>
</reference>
<keyword evidence="6" id="KW-0378">Hydrolase</keyword>
<feature type="modified residue" description="N6-carboxylysine" evidence="2">
    <location>
        <position position="162"/>
    </location>
</feature>
<dbReference type="PIRSF" id="PIRSF039004">
    <property type="entry name" value="ADE_EF_0837"/>
    <property type="match status" value="1"/>
</dbReference>
<feature type="binding site" evidence="1">
    <location>
        <position position="274"/>
    </location>
    <ligand>
        <name>Zn(2+)</name>
        <dbReference type="ChEBI" id="CHEBI:29105"/>
        <label>1</label>
    </ligand>
</feature>
<name>A0A2W2CQY5_9ACTN</name>
<gene>
    <name evidence="6" type="ORF">C1I99_04985</name>
</gene>
<dbReference type="InterPro" id="IPR006680">
    <property type="entry name" value="Amidohydro-rel"/>
</dbReference>
<dbReference type="SUPFAM" id="SSF51338">
    <property type="entry name" value="Composite domain of metallo-dependent hydrolases"/>
    <property type="match status" value="1"/>
</dbReference>
<dbReference type="AlphaFoldDB" id="A0A2W2CQY5"/>
<feature type="binding site" evidence="1">
    <location>
        <position position="218"/>
    </location>
    <ligand>
        <name>Zn(2+)</name>
        <dbReference type="ChEBI" id="CHEBI:29105"/>
        <label>2</label>
    </ligand>
</feature>
<keyword evidence="1" id="KW-0479">Metal-binding</keyword>
<dbReference type="Gene3D" id="2.30.40.10">
    <property type="entry name" value="Urease, subunit C, domain 1"/>
    <property type="match status" value="1"/>
</dbReference>
<dbReference type="NCBIfam" id="NF006689">
    <property type="entry name" value="PRK09237.1"/>
    <property type="match status" value="1"/>
</dbReference>
<dbReference type="GO" id="GO:0046872">
    <property type="term" value="F:metal ion binding"/>
    <property type="evidence" value="ECO:0007669"/>
    <property type="project" value="UniProtKB-KW"/>
</dbReference>
<feature type="site" description="Transition state stabilizer" evidence="3">
    <location>
        <position position="164"/>
    </location>
</feature>
<evidence type="ECO:0000259" key="5">
    <source>
        <dbReference type="Pfam" id="PF01979"/>
    </source>
</evidence>
<dbReference type="EMBL" id="POUB01000017">
    <property type="protein sequence ID" value="PZG01942.1"/>
    <property type="molecule type" value="Genomic_DNA"/>
</dbReference>